<keyword evidence="1" id="KW-1133">Transmembrane helix</keyword>
<dbReference type="Proteomes" id="UP000195160">
    <property type="component" value="Unassembled WGS sequence"/>
</dbReference>
<reference evidence="2 3" key="1">
    <citation type="submission" date="2016-10" db="EMBL/GenBank/DDBJ databases">
        <title>Comparative genomics of Bacillus thuringiensis reveals a path to pathogens against multiple invertebrate hosts.</title>
        <authorList>
            <person name="Zheng J."/>
            <person name="Gao Q."/>
            <person name="Liu H."/>
            <person name="Peng D."/>
            <person name="Ruan L."/>
            <person name="Sun M."/>
        </authorList>
    </citation>
    <scope>NUCLEOTIDE SEQUENCE [LARGE SCALE GENOMIC DNA]</scope>
    <source>
        <strain evidence="2">T30001</strain>
    </source>
</reference>
<feature type="transmembrane region" description="Helical" evidence="1">
    <location>
        <begin position="38"/>
        <end position="56"/>
    </location>
</feature>
<dbReference type="RefSeq" id="WP_088070970.1">
    <property type="nucleotide sequence ID" value="NZ_MOOV01000281.1"/>
</dbReference>
<evidence type="ECO:0000313" key="3">
    <source>
        <dbReference type="Proteomes" id="UP000195160"/>
    </source>
</evidence>
<proteinExistence type="predicted"/>
<feature type="transmembrane region" description="Helical" evidence="1">
    <location>
        <begin position="6"/>
        <end position="26"/>
    </location>
</feature>
<name>A0A9X6MMW2_BACTV</name>
<dbReference type="AlphaFoldDB" id="A0A9X6MMW2"/>
<organism evidence="2 3">
    <name type="scientific">Bacillus thuringiensis subsp. medellin</name>
    <dbReference type="NCBI Taxonomy" id="79672"/>
    <lineage>
        <taxon>Bacteria</taxon>
        <taxon>Bacillati</taxon>
        <taxon>Bacillota</taxon>
        <taxon>Bacilli</taxon>
        <taxon>Bacillales</taxon>
        <taxon>Bacillaceae</taxon>
        <taxon>Bacillus</taxon>
        <taxon>Bacillus cereus group</taxon>
    </lineage>
</organism>
<keyword evidence="1" id="KW-0812">Transmembrane</keyword>
<keyword evidence="1" id="KW-0472">Membrane</keyword>
<sequence length="93" mass="10662">MLLDILSACMGSFLGVTIVTRLFKYLCFGKLERKKRAFLIFGSSCIFIFVMTSFTMPLLDAIIKYFPWLLVWLAVDIIRKEKATPISKEESSV</sequence>
<protein>
    <submittedName>
        <fullName evidence="2">Uncharacterized protein</fullName>
    </submittedName>
</protein>
<dbReference type="EMBL" id="MOOV01000281">
    <property type="protein sequence ID" value="OUB84546.1"/>
    <property type="molecule type" value="Genomic_DNA"/>
</dbReference>
<comment type="caution">
    <text evidence="2">The sequence shown here is derived from an EMBL/GenBank/DDBJ whole genome shotgun (WGS) entry which is preliminary data.</text>
</comment>
<evidence type="ECO:0000256" key="1">
    <source>
        <dbReference type="SAM" id="Phobius"/>
    </source>
</evidence>
<accession>A0A9X6MMW2</accession>
<gene>
    <name evidence="2" type="ORF">BK784_35460</name>
</gene>
<evidence type="ECO:0000313" key="2">
    <source>
        <dbReference type="EMBL" id="OUB84546.1"/>
    </source>
</evidence>